<name>A0ABR1XPK0_9PEZI</name>
<keyword evidence="2" id="KW-1185">Reference proteome</keyword>
<dbReference type="EMBL" id="JBBWUH010000007">
    <property type="protein sequence ID" value="KAK8162143.1"/>
    <property type="molecule type" value="Genomic_DNA"/>
</dbReference>
<evidence type="ECO:0000313" key="2">
    <source>
        <dbReference type="Proteomes" id="UP001456524"/>
    </source>
</evidence>
<comment type="caution">
    <text evidence="1">The sequence shown here is derived from an EMBL/GenBank/DDBJ whole genome shotgun (WGS) entry which is preliminary data.</text>
</comment>
<dbReference type="Proteomes" id="UP001456524">
    <property type="component" value="Unassembled WGS sequence"/>
</dbReference>
<sequence length="250" mass="28227">MRHSRPAKHALERLSLMLLRRPSRFGPLSDLLKAGTLSLKAKLWPRSFHCAFWWNSSSVENSAFSKRFPTAEAPLGPSPVPSSAACMSYKDGSWAGPWCCIIRRHHPINNHAPLQARYTLQACRESLCSPVRQRSGSEPVDRPMDHSSMPVYSHCRTSEAGVPFISLLVKVWRPQWRFCWHHADRAAQTAHCEEEARKSNCVDETPVLSACVEHWPLMLLPSLKSPALAMKNHRAQVQTSAWAEQDCILS</sequence>
<accession>A0ABR1XPK0</accession>
<gene>
    <name evidence="1" type="ORF">IWX90DRAFT_290607</name>
</gene>
<protein>
    <submittedName>
        <fullName evidence="1">Uncharacterized protein</fullName>
    </submittedName>
</protein>
<organism evidence="1 2">
    <name type="scientific">Phyllosticta citrichinensis</name>
    <dbReference type="NCBI Taxonomy" id="1130410"/>
    <lineage>
        <taxon>Eukaryota</taxon>
        <taxon>Fungi</taxon>
        <taxon>Dikarya</taxon>
        <taxon>Ascomycota</taxon>
        <taxon>Pezizomycotina</taxon>
        <taxon>Dothideomycetes</taxon>
        <taxon>Dothideomycetes incertae sedis</taxon>
        <taxon>Botryosphaeriales</taxon>
        <taxon>Phyllostictaceae</taxon>
        <taxon>Phyllosticta</taxon>
    </lineage>
</organism>
<reference evidence="1 2" key="1">
    <citation type="journal article" date="2022" name="G3 (Bethesda)">
        <title>Enemy or ally: a genomic approach to elucidate the lifestyle of Phyllosticta citrichinaensis.</title>
        <authorList>
            <person name="Buijs V.A."/>
            <person name="Groenewald J.Z."/>
            <person name="Haridas S."/>
            <person name="LaButti K.M."/>
            <person name="Lipzen A."/>
            <person name="Martin F.M."/>
            <person name="Barry K."/>
            <person name="Grigoriev I.V."/>
            <person name="Crous P.W."/>
            <person name="Seidl M.F."/>
        </authorList>
    </citation>
    <scope>NUCLEOTIDE SEQUENCE [LARGE SCALE GENOMIC DNA]</scope>
    <source>
        <strain evidence="1 2">CBS 129764</strain>
    </source>
</reference>
<evidence type="ECO:0000313" key="1">
    <source>
        <dbReference type="EMBL" id="KAK8162143.1"/>
    </source>
</evidence>
<proteinExistence type="predicted"/>